<dbReference type="Proteomes" id="UP001142393">
    <property type="component" value="Unassembled WGS sequence"/>
</dbReference>
<dbReference type="SUPFAM" id="SSF53098">
    <property type="entry name" value="Ribonuclease H-like"/>
    <property type="match status" value="1"/>
</dbReference>
<evidence type="ECO:0000313" key="1">
    <source>
        <dbReference type="EMBL" id="KAJ3741463.1"/>
    </source>
</evidence>
<dbReference type="AlphaFoldDB" id="A0A9W8TVE5"/>
<evidence type="ECO:0000313" key="2">
    <source>
        <dbReference type="Proteomes" id="UP001142393"/>
    </source>
</evidence>
<sequence length="327" mass="37344">MTGKSTAAESLFTLIGEILIRYAVHRFSMIVSDTTGNVKRCRKLVCAKWPWILNCPDPCHQLNLMMKDVILGSKKYPKIKGFAEPMRIVSAITTYFSHSNYGKHHLQQELKNDISHRGIIAGGATRFSTFHTHVCSILRCFDAMERCLSRGLLIFDTPATKELRKYIVYGTDRLKLQIQLNHIDALLHPIARGLTTLEGQNTTCSDVFYVFIGIAIGFNRVFEDPTSDIYQYRTETFGVFDRRFGIFLNDCTKDMFIISYLLDPMYYPDGALRLELPPRSVFSPKTCSKLLHRLISSAIEMLKNEQLREKMGNIDDAHTLVKELTGE</sequence>
<protein>
    <recommendedName>
        <fullName evidence="3">DUF659 domain-containing protein</fullName>
    </recommendedName>
</protein>
<dbReference type="EMBL" id="JANVFU010000012">
    <property type="protein sequence ID" value="KAJ3741463.1"/>
    <property type="molecule type" value="Genomic_DNA"/>
</dbReference>
<gene>
    <name evidence="1" type="ORF">DFH05DRAFT_344731</name>
</gene>
<comment type="caution">
    <text evidence="1">The sequence shown here is derived from an EMBL/GenBank/DDBJ whole genome shotgun (WGS) entry which is preliminary data.</text>
</comment>
<accession>A0A9W8TVE5</accession>
<proteinExistence type="predicted"/>
<reference evidence="1 2" key="1">
    <citation type="journal article" date="2023" name="Proc. Natl. Acad. Sci. U.S.A.">
        <title>A global phylogenomic analysis of the shiitake genus Lentinula.</title>
        <authorList>
            <person name="Sierra-Patev S."/>
            <person name="Min B."/>
            <person name="Naranjo-Ortiz M."/>
            <person name="Looney B."/>
            <person name="Konkel Z."/>
            <person name="Slot J.C."/>
            <person name="Sakamoto Y."/>
            <person name="Steenwyk J.L."/>
            <person name="Rokas A."/>
            <person name="Carro J."/>
            <person name="Camarero S."/>
            <person name="Ferreira P."/>
            <person name="Molpeceres G."/>
            <person name="Ruiz-Duenas F.J."/>
            <person name="Serrano A."/>
            <person name="Henrissat B."/>
            <person name="Drula E."/>
            <person name="Hughes K.W."/>
            <person name="Mata J.L."/>
            <person name="Ishikawa N.K."/>
            <person name="Vargas-Isla R."/>
            <person name="Ushijima S."/>
            <person name="Smith C.A."/>
            <person name="Donoghue J."/>
            <person name="Ahrendt S."/>
            <person name="Andreopoulos W."/>
            <person name="He G."/>
            <person name="LaButti K."/>
            <person name="Lipzen A."/>
            <person name="Ng V."/>
            <person name="Riley R."/>
            <person name="Sandor L."/>
            <person name="Barry K."/>
            <person name="Martinez A.T."/>
            <person name="Xiao Y."/>
            <person name="Gibbons J.G."/>
            <person name="Terashima K."/>
            <person name="Grigoriev I.V."/>
            <person name="Hibbett D."/>
        </authorList>
    </citation>
    <scope>NUCLEOTIDE SEQUENCE [LARGE SCALE GENOMIC DNA]</scope>
    <source>
        <strain evidence="1 2">TFB7810</strain>
    </source>
</reference>
<organism evidence="1 2">
    <name type="scientific">Lentinula detonsa</name>
    <dbReference type="NCBI Taxonomy" id="2804962"/>
    <lineage>
        <taxon>Eukaryota</taxon>
        <taxon>Fungi</taxon>
        <taxon>Dikarya</taxon>
        <taxon>Basidiomycota</taxon>
        <taxon>Agaricomycotina</taxon>
        <taxon>Agaricomycetes</taxon>
        <taxon>Agaricomycetidae</taxon>
        <taxon>Agaricales</taxon>
        <taxon>Marasmiineae</taxon>
        <taxon>Omphalotaceae</taxon>
        <taxon>Lentinula</taxon>
    </lineage>
</organism>
<name>A0A9W8TVE5_9AGAR</name>
<evidence type="ECO:0008006" key="3">
    <source>
        <dbReference type="Google" id="ProtNLM"/>
    </source>
</evidence>
<keyword evidence="2" id="KW-1185">Reference proteome</keyword>
<dbReference type="InterPro" id="IPR012337">
    <property type="entry name" value="RNaseH-like_sf"/>
</dbReference>